<evidence type="ECO:0000313" key="1">
    <source>
        <dbReference type="EMBL" id="CAL1379848.1"/>
    </source>
</evidence>
<sequence>MPSSTGSWNKAGVTGAAGSIPRREATSTCVTSPTKWWSPCCQQLEHSTIPTSTFSIQLWHHRWRSIPSSWSSCSSWADDYYSILMNDSVMLENQILMFLLQEPLSTLLQGRHCDSESGLFYEELVRIYAQLSPIQFLCLPNQNHA</sequence>
<organism evidence="1 2">
    <name type="scientific">Linum trigynum</name>
    <dbReference type="NCBI Taxonomy" id="586398"/>
    <lineage>
        <taxon>Eukaryota</taxon>
        <taxon>Viridiplantae</taxon>
        <taxon>Streptophyta</taxon>
        <taxon>Embryophyta</taxon>
        <taxon>Tracheophyta</taxon>
        <taxon>Spermatophyta</taxon>
        <taxon>Magnoliopsida</taxon>
        <taxon>eudicotyledons</taxon>
        <taxon>Gunneridae</taxon>
        <taxon>Pentapetalae</taxon>
        <taxon>rosids</taxon>
        <taxon>fabids</taxon>
        <taxon>Malpighiales</taxon>
        <taxon>Linaceae</taxon>
        <taxon>Linum</taxon>
    </lineage>
</organism>
<dbReference type="Proteomes" id="UP001497516">
    <property type="component" value="Chromosome 4"/>
</dbReference>
<keyword evidence="2" id="KW-1185">Reference proteome</keyword>
<reference evidence="1 2" key="1">
    <citation type="submission" date="2024-04" db="EMBL/GenBank/DDBJ databases">
        <authorList>
            <person name="Fracassetti M."/>
        </authorList>
    </citation>
    <scope>NUCLEOTIDE SEQUENCE [LARGE SCALE GENOMIC DNA]</scope>
</reference>
<name>A0AAV2E1N3_9ROSI</name>
<dbReference type="AlphaFoldDB" id="A0AAV2E1N3"/>
<proteinExistence type="predicted"/>
<evidence type="ECO:0000313" key="2">
    <source>
        <dbReference type="Proteomes" id="UP001497516"/>
    </source>
</evidence>
<protein>
    <submittedName>
        <fullName evidence="1">Uncharacterized protein</fullName>
    </submittedName>
</protein>
<accession>A0AAV2E1N3</accession>
<dbReference type="EMBL" id="OZ034817">
    <property type="protein sequence ID" value="CAL1379848.1"/>
    <property type="molecule type" value="Genomic_DNA"/>
</dbReference>
<gene>
    <name evidence="1" type="ORF">LTRI10_LOCUS21340</name>
</gene>